<evidence type="ECO:0000256" key="4">
    <source>
        <dbReference type="ARBA" id="ARBA00022989"/>
    </source>
</evidence>
<feature type="transmembrane region" description="Helical" evidence="6">
    <location>
        <begin position="157"/>
        <end position="177"/>
    </location>
</feature>
<evidence type="ECO:0000256" key="6">
    <source>
        <dbReference type="SAM" id="Phobius"/>
    </source>
</evidence>
<evidence type="ECO:0000256" key="3">
    <source>
        <dbReference type="ARBA" id="ARBA00022692"/>
    </source>
</evidence>
<dbReference type="EMBL" id="FOJY01000008">
    <property type="protein sequence ID" value="SFB06488.1"/>
    <property type="molecule type" value="Genomic_DNA"/>
</dbReference>
<dbReference type="PROSITE" id="PS50850">
    <property type="entry name" value="MFS"/>
    <property type="match status" value="1"/>
</dbReference>
<keyword evidence="4 6" id="KW-1133">Transmembrane helix</keyword>
<feature type="transmembrane region" description="Helical" evidence="6">
    <location>
        <begin position="383"/>
        <end position="403"/>
    </location>
</feature>
<dbReference type="Proteomes" id="UP000198838">
    <property type="component" value="Unassembled WGS sequence"/>
</dbReference>
<keyword evidence="5 6" id="KW-0472">Membrane</keyword>
<feature type="transmembrane region" description="Helical" evidence="6">
    <location>
        <begin position="82"/>
        <end position="100"/>
    </location>
</feature>
<proteinExistence type="predicted"/>
<reference evidence="8 9" key="1">
    <citation type="submission" date="2016-10" db="EMBL/GenBank/DDBJ databases">
        <authorList>
            <person name="de Groot N.N."/>
        </authorList>
    </citation>
    <scope>NUCLEOTIDE SEQUENCE [LARGE SCALE GENOMIC DNA]</scope>
    <source>
        <strain evidence="8 9">DSM 5522</strain>
    </source>
</reference>
<dbReference type="PANTHER" id="PTHR11328">
    <property type="entry name" value="MAJOR FACILITATOR SUPERFAMILY DOMAIN-CONTAINING PROTEIN"/>
    <property type="match status" value="1"/>
</dbReference>
<feature type="domain" description="Major facilitator superfamily (MFS) profile" evidence="7">
    <location>
        <begin position="240"/>
        <end position="476"/>
    </location>
</feature>
<keyword evidence="9" id="KW-1185">Reference proteome</keyword>
<dbReference type="RefSeq" id="WP_177205601.1">
    <property type="nucleotide sequence ID" value="NZ_FOJY01000008.1"/>
</dbReference>
<organism evidence="8 9">
    <name type="scientific">Acetitomaculum ruminis DSM 5522</name>
    <dbReference type="NCBI Taxonomy" id="1120918"/>
    <lineage>
        <taxon>Bacteria</taxon>
        <taxon>Bacillati</taxon>
        <taxon>Bacillota</taxon>
        <taxon>Clostridia</taxon>
        <taxon>Lachnospirales</taxon>
        <taxon>Lachnospiraceae</taxon>
        <taxon>Acetitomaculum</taxon>
    </lineage>
</organism>
<dbReference type="InterPro" id="IPR039672">
    <property type="entry name" value="MFS_2"/>
</dbReference>
<feature type="transmembrane region" description="Helical" evidence="6">
    <location>
        <begin position="241"/>
        <end position="267"/>
    </location>
</feature>
<evidence type="ECO:0000259" key="7">
    <source>
        <dbReference type="PROSITE" id="PS50850"/>
    </source>
</evidence>
<dbReference type="InterPro" id="IPR036259">
    <property type="entry name" value="MFS_trans_sf"/>
</dbReference>
<protein>
    <submittedName>
        <fullName evidence="8">Na+/melibiose symporter</fullName>
    </submittedName>
</protein>
<feature type="transmembrane region" description="Helical" evidence="6">
    <location>
        <begin position="415"/>
        <end position="438"/>
    </location>
</feature>
<dbReference type="Gene3D" id="1.20.1250.20">
    <property type="entry name" value="MFS general substrate transporter like domains"/>
    <property type="match status" value="1"/>
</dbReference>
<dbReference type="GO" id="GO:0015293">
    <property type="term" value="F:symporter activity"/>
    <property type="evidence" value="ECO:0007669"/>
    <property type="project" value="InterPro"/>
</dbReference>
<feature type="transmembrane region" description="Helical" evidence="6">
    <location>
        <begin position="183"/>
        <end position="205"/>
    </location>
</feature>
<evidence type="ECO:0000313" key="9">
    <source>
        <dbReference type="Proteomes" id="UP000198838"/>
    </source>
</evidence>
<name>A0A1I0Y1Z7_9FIRM</name>
<dbReference type="PANTHER" id="PTHR11328:SF24">
    <property type="entry name" value="MAJOR FACILITATOR SUPERFAMILY (MFS) PROFILE DOMAIN-CONTAINING PROTEIN"/>
    <property type="match status" value="1"/>
</dbReference>
<sequence>MDEKKRLTRSEINRYAFYGFGSSVAVMVPLSYLTIFMTENLLMSAALMGSTLLIARTIDFIVGLIAGGFVEKSTMKWGKYISWIKILKWPALIGIFLYFFDTTFLPMAGRVVISILAYCMLNCSMNFLATAQYGILAVMAGPSMEDRNILAVRNAQMMAAATIITSAVTIPAINLLTPFVGQSNGYCIVATAFGLIYIIGCNIVCKVAKPYDHPQTKEMLVGVHGVTVSDMVRSVLTNGQLLTVVLSYSIFYIGIYISSGVMAYYFMYVLGNYLLMTVAMTATTVFALLASVIGPKIGAKLGKKNAMVVGLMVYAIGSLLITFLCRTNLIVYIVLGCINSLGMYIFSGFGVNYMLDAGEYGLYKTGKDNRAVAMSMMNVPMKIGMAFGGAIAGYGLAFIGFTTGMQVTESFITNFMWLLGGVPALFYAAAALLMLFAYRISDEDAARYAMLNAKKLMEPSANSLPEEVDFPDGAPA</sequence>
<feature type="transmembrane region" description="Helical" evidence="6">
    <location>
        <begin position="15"/>
        <end position="35"/>
    </location>
</feature>
<feature type="transmembrane region" description="Helical" evidence="6">
    <location>
        <begin position="112"/>
        <end position="136"/>
    </location>
</feature>
<evidence type="ECO:0000313" key="8">
    <source>
        <dbReference type="EMBL" id="SFB06488.1"/>
    </source>
</evidence>
<feature type="transmembrane region" description="Helical" evidence="6">
    <location>
        <begin position="41"/>
        <end position="70"/>
    </location>
</feature>
<dbReference type="Pfam" id="PF13347">
    <property type="entry name" value="MFS_2"/>
    <property type="match status" value="1"/>
</dbReference>
<evidence type="ECO:0000256" key="2">
    <source>
        <dbReference type="ARBA" id="ARBA00022448"/>
    </source>
</evidence>
<keyword evidence="2" id="KW-0813">Transport</keyword>
<evidence type="ECO:0000256" key="1">
    <source>
        <dbReference type="ARBA" id="ARBA00004651"/>
    </source>
</evidence>
<comment type="subcellular location">
    <subcellularLocation>
        <location evidence="1">Cell membrane</location>
        <topology evidence="1">Multi-pass membrane protein</topology>
    </subcellularLocation>
</comment>
<gene>
    <name evidence="8" type="ORF">SAMN05216249_10848</name>
</gene>
<keyword evidence="3 6" id="KW-0812">Transmembrane</keyword>
<dbReference type="GO" id="GO:0008643">
    <property type="term" value="P:carbohydrate transport"/>
    <property type="evidence" value="ECO:0007669"/>
    <property type="project" value="InterPro"/>
</dbReference>
<dbReference type="GO" id="GO:0005886">
    <property type="term" value="C:plasma membrane"/>
    <property type="evidence" value="ECO:0007669"/>
    <property type="project" value="UniProtKB-SubCell"/>
</dbReference>
<dbReference type="STRING" id="1120918.SAMN05216249_10848"/>
<dbReference type="InterPro" id="IPR020846">
    <property type="entry name" value="MFS_dom"/>
</dbReference>
<feature type="transmembrane region" description="Helical" evidence="6">
    <location>
        <begin position="273"/>
        <end position="294"/>
    </location>
</feature>
<dbReference type="SUPFAM" id="SSF103473">
    <property type="entry name" value="MFS general substrate transporter"/>
    <property type="match status" value="1"/>
</dbReference>
<evidence type="ECO:0000256" key="5">
    <source>
        <dbReference type="ARBA" id="ARBA00023136"/>
    </source>
</evidence>
<feature type="transmembrane region" description="Helical" evidence="6">
    <location>
        <begin position="330"/>
        <end position="355"/>
    </location>
</feature>
<feature type="transmembrane region" description="Helical" evidence="6">
    <location>
        <begin position="306"/>
        <end position="324"/>
    </location>
</feature>
<accession>A0A1I0Y1Z7</accession>
<dbReference type="AlphaFoldDB" id="A0A1I0Y1Z7"/>